<keyword evidence="6" id="KW-0862">Zinc</keyword>
<comment type="caution">
    <text evidence="11">The sequence shown here is derived from an EMBL/GenBank/DDBJ whole genome shotgun (WGS) entry which is preliminary data.</text>
</comment>
<keyword evidence="3" id="KW-0645">Protease</keyword>
<feature type="domain" description="M23ase beta-sheet core" evidence="9">
    <location>
        <begin position="457"/>
        <end position="553"/>
    </location>
</feature>
<dbReference type="Pfam" id="PF01551">
    <property type="entry name" value="Peptidase_M23"/>
    <property type="match status" value="1"/>
</dbReference>
<keyword evidence="8" id="KW-1133">Transmembrane helix</keyword>
<keyword evidence="8" id="KW-0472">Membrane</keyword>
<proteinExistence type="predicted"/>
<sequence>MSNEFVHTGQTFTGRGDAYCPLERKRRGPAALGAALTVLIAGGAFLVFSAASTPTRLPEAPIATALPVSAEKVAPFVNPASTKNAVTADDATGAKDSIEAVLAESRAARAPLALAGAEPPAPQGLSPRIKPNAKMQVAATETDLVETAGVAPSLKPEVPTPPPVSLMQVAKTQYASNEDGPPPVFFASDLVRKDILRISPAIVFAADIAQEPEEIRVRLSRGENFVEALKRAGISAADANAAAYAFGKHQDLRRLLPGQEFALTVGWPNQTLFEMAAQHNAPDARLLGLEFRADAENRILMKRVNGGEMVAEKKTVPLTTRIMSIAGRINGSLYMSAKHVGAPDEVIANLADAFSYDVDFQREIFGGDEFEAIFEVKYDDQGKLVSAGDILFARLNWRGRSREKGYYRFLGDDGRPDFYDATGQSAKRLLMKTPIDGARLSSGFGSRKHPILGYRRAHKGVDFAAPRGTPVKAAGDGVIERANRYGSFGNYVKIRHANGYETAYAHLNGFARGMRAGKRVRQGDIIAYVGTTGRSTGPHLHYEVHLRGTAVNPQRLKIDTTGKTLEGAALAEFKEEKARIDAMRMPEETREALYARDERNAQGAL</sequence>
<evidence type="ECO:0000259" key="10">
    <source>
        <dbReference type="Pfam" id="PF19425"/>
    </source>
</evidence>
<evidence type="ECO:0000256" key="7">
    <source>
        <dbReference type="ARBA" id="ARBA00023049"/>
    </source>
</evidence>
<dbReference type="SUPFAM" id="SSF51261">
    <property type="entry name" value="Duplicated hybrid motif"/>
    <property type="match status" value="1"/>
</dbReference>
<evidence type="ECO:0000256" key="3">
    <source>
        <dbReference type="ARBA" id="ARBA00022670"/>
    </source>
</evidence>
<evidence type="ECO:0000313" key="11">
    <source>
        <dbReference type="EMBL" id="MFC6036281.1"/>
    </source>
</evidence>
<evidence type="ECO:0000256" key="4">
    <source>
        <dbReference type="ARBA" id="ARBA00022723"/>
    </source>
</evidence>
<dbReference type="InterPro" id="IPR045834">
    <property type="entry name" value="Csd3_N2"/>
</dbReference>
<evidence type="ECO:0000256" key="1">
    <source>
        <dbReference type="ARBA" id="ARBA00001947"/>
    </source>
</evidence>
<evidence type="ECO:0000313" key="12">
    <source>
        <dbReference type="Proteomes" id="UP001596116"/>
    </source>
</evidence>
<reference evidence="11 12" key="1">
    <citation type="submission" date="2024-09" db="EMBL/GenBank/DDBJ databases">
        <authorList>
            <person name="Zhang Z.-H."/>
        </authorList>
    </citation>
    <scope>NUCLEOTIDE SEQUENCE [LARGE SCALE GENOMIC DNA]</scope>
    <source>
        <strain evidence="11 12">HHTR114</strain>
    </source>
</reference>
<keyword evidence="7" id="KW-0482">Metalloprotease</keyword>
<dbReference type="PANTHER" id="PTHR21666:SF288">
    <property type="entry name" value="CELL DIVISION PROTEIN YTFB"/>
    <property type="match status" value="1"/>
</dbReference>
<keyword evidence="4" id="KW-0479">Metal-binding</keyword>
<keyword evidence="5" id="KW-0378">Hydrolase</keyword>
<organism evidence="11 12">
    <name type="scientific">Hyphococcus aureus</name>
    <dbReference type="NCBI Taxonomy" id="2666033"/>
    <lineage>
        <taxon>Bacteria</taxon>
        <taxon>Pseudomonadati</taxon>
        <taxon>Pseudomonadota</taxon>
        <taxon>Alphaproteobacteria</taxon>
        <taxon>Parvularculales</taxon>
        <taxon>Parvularculaceae</taxon>
        <taxon>Hyphococcus</taxon>
    </lineage>
</organism>
<protein>
    <submittedName>
        <fullName evidence="11">Peptidoglycan DD-metalloendopeptidase family protein</fullName>
    </submittedName>
</protein>
<evidence type="ECO:0000256" key="8">
    <source>
        <dbReference type="SAM" id="Phobius"/>
    </source>
</evidence>
<keyword evidence="12" id="KW-1185">Reference proteome</keyword>
<dbReference type="InterPro" id="IPR011055">
    <property type="entry name" value="Dup_hybrid_motif"/>
</dbReference>
<dbReference type="InterPro" id="IPR050570">
    <property type="entry name" value="Cell_wall_metabolism_enzyme"/>
</dbReference>
<feature type="transmembrane region" description="Helical" evidence="8">
    <location>
        <begin position="31"/>
        <end position="51"/>
    </location>
</feature>
<dbReference type="CDD" id="cd12797">
    <property type="entry name" value="M23_peptidase"/>
    <property type="match status" value="1"/>
</dbReference>
<dbReference type="Gene3D" id="2.70.70.10">
    <property type="entry name" value="Glucose Permease (Domain IIA)"/>
    <property type="match status" value="1"/>
</dbReference>
<evidence type="ECO:0000256" key="6">
    <source>
        <dbReference type="ARBA" id="ARBA00022833"/>
    </source>
</evidence>
<dbReference type="PANTHER" id="PTHR21666">
    <property type="entry name" value="PEPTIDASE-RELATED"/>
    <property type="match status" value="1"/>
</dbReference>
<dbReference type="Pfam" id="PF19425">
    <property type="entry name" value="Csd3_N2"/>
    <property type="match status" value="1"/>
</dbReference>
<evidence type="ECO:0000256" key="2">
    <source>
        <dbReference type="ARBA" id="ARBA00004196"/>
    </source>
</evidence>
<dbReference type="Gene3D" id="3.10.450.350">
    <property type="match status" value="2"/>
</dbReference>
<keyword evidence="8" id="KW-0812">Transmembrane</keyword>
<feature type="domain" description="Csd3-like second N-terminal" evidence="10">
    <location>
        <begin position="324"/>
        <end position="444"/>
    </location>
</feature>
<comment type="cofactor">
    <cofactor evidence="1">
        <name>Zn(2+)</name>
        <dbReference type="ChEBI" id="CHEBI:29105"/>
    </cofactor>
</comment>
<dbReference type="EMBL" id="JBHPON010000002">
    <property type="protein sequence ID" value="MFC6036281.1"/>
    <property type="molecule type" value="Genomic_DNA"/>
</dbReference>
<dbReference type="RefSeq" id="WP_379882490.1">
    <property type="nucleotide sequence ID" value="NZ_JBHPON010000002.1"/>
</dbReference>
<dbReference type="InterPro" id="IPR016047">
    <property type="entry name" value="M23ase_b-sheet_dom"/>
</dbReference>
<accession>A0ABW1KYT6</accession>
<gene>
    <name evidence="11" type="ORF">ACFMB1_12055</name>
</gene>
<dbReference type="Proteomes" id="UP001596116">
    <property type="component" value="Unassembled WGS sequence"/>
</dbReference>
<name>A0ABW1KYT6_9PROT</name>
<evidence type="ECO:0000259" key="9">
    <source>
        <dbReference type="Pfam" id="PF01551"/>
    </source>
</evidence>
<comment type="subcellular location">
    <subcellularLocation>
        <location evidence="2">Cell envelope</location>
    </subcellularLocation>
</comment>
<evidence type="ECO:0000256" key="5">
    <source>
        <dbReference type="ARBA" id="ARBA00022801"/>
    </source>
</evidence>